<evidence type="ECO:0000313" key="3">
    <source>
        <dbReference type="Proteomes" id="UP000692954"/>
    </source>
</evidence>
<proteinExistence type="predicted"/>
<dbReference type="AlphaFoldDB" id="A0A8S1LKM7"/>
<accession>A0A8S1LKM7</accession>
<reference evidence="2" key="1">
    <citation type="submission" date="2021-01" db="EMBL/GenBank/DDBJ databases">
        <authorList>
            <consortium name="Genoscope - CEA"/>
            <person name="William W."/>
        </authorList>
    </citation>
    <scope>NUCLEOTIDE SEQUENCE</scope>
</reference>
<dbReference type="EMBL" id="CAJJDN010000021">
    <property type="protein sequence ID" value="CAD8065903.1"/>
    <property type="molecule type" value="Genomic_DNA"/>
</dbReference>
<feature type="compositionally biased region" description="Polar residues" evidence="1">
    <location>
        <begin position="1"/>
        <end position="13"/>
    </location>
</feature>
<evidence type="ECO:0000256" key="1">
    <source>
        <dbReference type="SAM" id="MobiDB-lite"/>
    </source>
</evidence>
<dbReference type="Proteomes" id="UP000692954">
    <property type="component" value="Unassembled WGS sequence"/>
</dbReference>
<protein>
    <submittedName>
        <fullName evidence="2">Uncharacterized protein</fullName>
    </submittedName>
</protein>
<keyword evidence="3" id="KW-1185">Reference proteome</keyword>
<gene>
    <name evidence="2" type="ORF">PSON_ATCC_30995.1.T0210029</name>
</gene>
<comment type="caution">
    <text evidence="2">The sequence shown here is derived from an EMBL/GenBank/DDBJ whole genome shotgun (WGS) entry which is preliminary data.</text>
</comment>
<name>A0A8S1LKM7_9CILI</name>
<feature type="region of interest" description="Disordered" evidence="1">
    <location>
        <begin position="1"/>
        <end position="43"/>
    </location>
</feature>
<sequence>MQQQSIILQSLEKSNNKSKKPNDIKGLRNSPKMSKKNSFGEEHKQNLEDRLRMHNYLKEAQNELANIVDFNKEYMMQSSYNEMKTNQQNFNNKNQQTIFKPLSFPVKGGSVIRCKKILLNTTPEEMNSNYGILTLNQKIKANQIYYESQKNINPHNFQLSDEFHQIEGKIAKQNRIEVIKEFSKIYQKVQVKAPKKQMDESQYFSKYRQAIQKIQVFNQRKNGKNKLPVLQTERSESVKSILSDLNYSRWSLDQEVSYINIPDQQFKIQLRIGGGFTRSSKDKYFGYFCK</sequence>
<evidence type="ECO:0000313" key="2">
    <source>
        <dbReference type="EMBL" id="CAD8065903.1"/>
    </source>
</evidence>
<organism evidence="2 3">
    <name type="scientific">Paramecium sonneborni</name>
    <dbReference type="NCBI Taxonomy" id="65129"/>
    <lineage>
        <taxon>Eukaryota</taxon>
        <taxon>Sar</taxon>
        <taxon>Alveolata</taxon>
        <taxon>Ciliophora</taxon>
        <taxon>Intramacronucleata</taxon>
        <taxon>Oligohymenophorea</taxon>
        <taxon>Peniculida</taxon>
        <taxon>Parameciidae</taxon>
        <taxon>Paramecium</taxon>
    </lineage>
</organism>